<proteinExistence type="predicted"/>
<evidence type="ECO:0000313" key="1">
    <source>
        <dbReference type="EMBL" id="TBU00330.1"/>
    </source>
</evidence>
<name>A0A4Q9L1C3_9MICR</name>
<accession>A0A4Q9L1C3</accession>
<reference evidence="1 2" key="1">
    <citation type="submission" date="2017-12" db="EMBL/GenBank/DDBJ databases">
        <authorList>
            <person name="Pombert J.-F."/>
            <person name="Haag K.L."/>
            <person name="Ebert D."/>
        </authorList>
    </citation>
    <scope>NUCLEOTIDE SEQUENCE [LARGE SCALE GENOMIC DNA]</scope>
    <source>
        <strain evidence="1">FI-OER-3-3</strain>
    </source>
</reference>
<sequence length="191" mass="21500">MSSVQNKLEFLEVLNHTKSDLQGVYIYPLSKKIFRCYIFIRTGIFHGNGYCFTITKSNTEWILGGSSVIEQIKEYIKDGDVGESSKDESSVNGGHTTYSDNTLISTFTTSNTPPTINANNPSILNFPTSLTLYTLLLKIRSILYVTTPLSPIITSIPSENFRKAILSKLNSFIENKSKSCLKYYVRNEINK</sequence>
<gene>
    <name evidence="1" type="ORF">CWI37_1040p0010</name>
</gene>
<dbReference type="VEuPathDB" id="MicrosporidiaDB:CWI37_1040p0010"/>
<dbReference type="EMBL" id="PITJ01001040">
    <property type="protein sequence ID" value="TBU00330.1"/>
    <property type="molecule type" value="Genomic_DNA"/>
</dbReference>
<evidence type="ECO:0000313" key="2">
    <source>
        <dbReference type="Proteomes" id="UP000292362"/>
    </source>
</evidence>
<comment type="caution">
    <text evidence="1">The sequence shown here is derived from an EMBL/GenBank/DDBJ whole genome shotgun (WGS) entry which is preliminary data.</text>
</comment>
<dbReference type="AlphaFoldDB" id="A0A4Q9L1C3"/>
<organism evidence="1 2">
    <name type="scientific">Hamiltosporidium tvaerminnensis</name>
    <dbReference type="NCBI Taxonomy" id="1176355"/>
    <lineage>
        <taxon>Eukaryota</taxon>
        <taxon>Fungi</taxon>
        <taxon>Fungi incertae sedis</taxon>
        <taxon>Microsporidia</taxon>
        <taxon>Dubosqiidae</taxon>
        <taxon>Hamiltosporidium</taxon>
    </lineage>
</organism>
<dbReference type="Proteomes" id="UP000292362">
    <property type="component" value="Unassembled WGS sequence"/>
</dbReference>
<protein>
    <submittedName>
        <fullName evidence="1">Uncharacterized protein</fullName>
    </submittedName>
</protein>